<comment type="caution">
    <text evidence="1">The sequence shown here is derived from an EMBL/GenBank/DDBJ whole genome shotgun (WGS) entry which is preliminary data.</text>
</comment>
<protein>
    <submittedName>
        <fullName evidence="1">Uncharacterized protein</fullName>
    </submittedName>
</protein>
<sequence length="79" mass="9261">MIKDYKIFLSAVDTKLHNKSKLRVDLIGDIKISEIEEFKNFNIVYLGSSFEDLIKIKGTLVKRKVRYIQLFEKIGECHV</sequence>
<dbReference type="RefSeq" id="WP_221862436.1">
    <property type="nucleotide sequence ID" value="NZ_JAIKTU010000022.1"/>
</dbReference>
<keyword evidence="2" id="KW-1185">Reference proteome</keyword>
<evidence type="ECO:0000313" key="2">
    <source>
        <dbReference type="Proteomes" id="UP001299068"/>
    </source>
</evidence>
<evidence type="ECO:0000313" key="1">
    <source>
        <dbReference type="EMBL" id="MBY0757336.1"/>
    </source>
</evidence>
<organism evidence="1 2">
    <name type="scientific">Clostridium sardiniense</name>
    <name type="common">Clostridium absonum</name>
    <dbReference type="NCBI Taxonomy" id="29369"/>
    <lineage>
        <taxon>Bacteria</taxon>
        <taxon>Bacillati</taxon>
        <taxon>Bacillota</taxon>
        <taxon>Clostridia</taxon>
        <taxon>Eubacteriales</taxon>
        <taxon>Clostridiaceae</taxon>
        <taxon>Clostridium</taxon>
    </lineage>
</organism>
<name>A0ABS7L2M9_CLOSR</name>
<reference evidence="1 2" key="1">
    <citation type="journal article" date="2021" name="Cell Host Microbe">
        <title>in vivo commensal control of Clostridioides difficile virulence.</title>
        <authorList>
            <person name="Girinathan B.P."/>
            <person name="Dibenedetto N."/>
            <person name="Worley J.N."/>
            <person name="Peltier J."/>
            <person name="Arrieta-Ortiz M.L."/>
            <person name="Rupa Christinal Immanuel S."/>
            <person name="Lavin R."/>
            <person name="Delaney M.L."/>
            <person name="Cummins C."/>
            <person name="Hoffmann M."/>
            <person name="Luo Y."/>
            <person name="Gonzalez-Escalona N."/>
            <person name="Allard M."/>
            <person name="Onderdonk A.B."/>
            <person name="Gerber G.K."/>
            <person name="Sonenshein A.L."/>
            <person name="Baliga N."/>
            <person name="Dupuy B."/>
            <person name="Bry L."/>
        </authorList>
    </citation>
    <scope>NUCLEOTIDE SEQUENCE [LARGE SCALE GENOMIC DNA]</scope>
    <source>
        <strain evidence="1 2">DSM 599</strain>
    </source>
</reference>
<gene>
    <name evidence="1" type="ORF">K5V21_18070</name>
</gene>
<accession>A0ABS7L2M9</accession>
<proteinExistence type="predicted"/>
<dbReference type="EMBL" id="JAIKTU010000022">
    <property type="protein sequence ID" value="MBY0757336.1"/>
    <property type="molecule type" value="Genomic_DNA"/>
</dbReference>
<dbReference type="Proteomes" id="UP001299068">
    <property type="component" value="Unassembled WGS sequence"/>
</dbReference>